<proteinExistence type="predicted"/>
<name>A0AAE9ZE84_9GAMM</name>
<reference evidence="2 3" key="1">
    <citation type="journal article" date="2015" name="Genome Announc.">
        <title>Draft Genome Sequences of Marine Isolates of Thalassomonas viridans and Thalassomonas actiniarum.</title>
        <authorList>
            <person name="Olonade I."/>
            <person name="van Zyl L.J."/>
            <person name="Trindade M."/>
        </authorList>
    </citation>
    <scope>NUCLEOTIDE SEQUENCE [LARGE SCALE GENOMIC DNA]</scope>
    <source>
        <strain evidence="2 3">XOM25</strain>
    </source>
</reference>
<evidence type="ECO:0000313" key="1">
    <source>
        <dbReference type="EMBL" id="WDE05504.1"/>
    </source>
</evidence>
<sequence>MQMSVKPYHIRFIKNGVAAPIIPDSPKGERLLKVEPLPCVNGHLPKLTMFNKNSYVMVCQKSGCNCPANTGNKPQNSYAKAVLEWNKFTSIYSTADLYHPTVRVKDLPLKEVRLNLTVEGMFINKFLASFSRDDLDPDDREIFVIREKWLEVLKYQLCLLEAGENTALPTHKHRHKHRHNPVAGQAFGKVLA</sequence>
<gene>
    <name evidence="1" type="ORF">SG34_000710</name>
    <name evidence="2" type="ORF">SG34_029960</name>
</gene>
<organism evidence="2 3">
    <name type="scientific">Thalassomonas viridans</name>
    <dbReference type="NCBI Taxonomy" id="137584"/>
    <lineage>
        <taxon>Bacteria</taxon>
        <taxon>Pseudomonadati</taxon>
        <taxon>Pseudomonadota</taxon>
        <taxon>Gammaproteobacteria</taxon>
        <taxon>Alteromonadales</taxon>
        <taxon>Colwelliaceae</taxon>
        <taxon>Thalassomonas</taxon>
    </lineage>
</organism>
<dbReference type="EMBL" id="CP059734">
    <property type="protein sequence ID" value="WDE09008.1"/>
    <property type="molecule type" value="Genomic_DNA"/>
</dbReference>
<dbReference type="KEGG" id="tvd:SG34_029960"/>
<evidence type="ECO:0000313" key="2">
    <source>
        <dbReference type="EMBL" id="WDE09008.1"/>
    </source>
</evidence>
<reference evidence="2" key="2">
    <citation type="submission" date="2020-07" db="EMBL/GenBank/DDBJ databases">
        <authorList>
            <person name="van Zyl L.J."/>
            <person name="Busche T."/>
            <person name="Ruckert C."/>
            <person name="Kalinowski J."/>
            <person name="Trindade M.I."/>
        </authorList>
    </citation>
    <scope>NUCLEOTIDE SEQUENCE</scope>
    <source>
        <strain evidence="2">XOM25</strain>
    </source>
</reference>
<dbReference type="EMBL" id="CP059733">
    <property type="protein sequence ID" value="WDE05504.1"/>
    <property type="molecule type" value="Genomic_DNA"/>
</dbReference>
<evidence type="ECO:0000313" key="3">
    <source>
        <dbReference type="Proteomes" id="UP000032352"/>
    </source>
</evidence>
<keyword evidence="3" id="KW-1185">Reference proteome</keyword>
<dbReference type="AlphaFoldDB" id="A0AAE9ZE84"/>
<dbReference type="RefSeq" id="WP_044840770.1">
    <property type="nucleotide sequence ID" value="NZ_CP059733.1"/>
</dbReference>
<accession>A0AAE9ZE84</accession>
<protein>
    <submittedName>
        <fullName evidence="2">Uncharacterized protein</fullName>
    </submittedName>
</protein>
<dbReference type="KEGG" id="tvd:SG34_000710"/>
<reference evidence="2 3" key="3">
    <citation type="journal article" date="2022" name="Mar. Drugs">
        <title>Bioassay-Guided Fractionation Leads to the Detection of Cholic Acid Generated by the Rare Thalassomonas sp.</title>
        <authorList>
            <person name="Pheiffer F."/>
            <person name="Schneider Y.K."/>
            <person name="Hansen E.H."/>
            <person name="Andersen J.H."/>
            <person name="Isaksson J."/>
            <person name="Busche T."/>
            <person name="R C."/>
            <person name="Kalinowski J."/>
            <person name="Zyl L.V."/>
            <person name="Trindade M."/>
        </authorList>
    </citation>
    <scope>NUCLEOTIDE SEQUENCE [LARGE SCALE GENOMIC DNA]</scope>
    <source>
        <strain evidence="2 3">XOM25</strain>
    </source>
</reference>
<dbReference type="Proteomes" id="UP000032352">
    <property type="component" value="Chromosome"/>
</dbReference>
<dbReference type="Proteomes" id="UP000032352">
    <property type="component" value="Chromosome pTvir"/>
</dbReference>